<accession>A0A554A1U8</accession>
<dbReference type="EMBL" id="VLXZ01000002">
    <property type="protein sequence ID" value="TSB47668.1"/>
    <property type="molecule type" value="Genomic_DNA"/>
</dbReference>
<evidence type="ECO:0008006" key="4">
    <source>
        <dbReference type="Google" id="ProtNLM"/>
    </source>
</evidence>
<gene>
    <name evidence="2" type="ORF">FN960_03880</name>
</gene>
<feature type="transmembrane region" description="Helical" evidence="1">
    <location>
        <begin position="36"/>
        <end position="53"/>
    </location>
</feature>
<keyword evidence="1" id="KW-0812">Transmembrane</keyword>
<feature type="transmembrane region" description="Helical" evidence="1">
    <location>
        <begin position="59"/>
        <end position="80"/>
    </location>
</feature>
<name>A0A554A1U8_9BACI</name>
<dbReference type="AlphaFoldDB" id="A0A554A1U8"/>
<dbReference type="OrthoDB" id="2969583at2"/>
<dbReference type="Proteomes" id="UP000318521">
    <property type="component" value="Unassembled WGS sequence"/>
</dbReference>
<sequence length="97" mass="10721">MDLPTIHTNIWDAVIAVPSIIVLCELVKWFTKIPHSWIPTLANALGLFISIFISHPNDWPAGVFMGFFYGNAAVGSYAGLRTAILAYRQKDEALSKS</sequence>
<evidence type="ECO:0000313" key="2">
    <source>
        <dbReference type="EMBL" id="TSB47668.1"/>
    </source>
</evidence>
<organism evidence="2 3">
    <name type="scientific">Alkalicoccobacillus porphyridii</name>
    <dbReference type="NCBI Taxonomy" id="2597270"/>
    <lineage>
        <taxon>Bacteria</taxon>
        <taxon>Bacillati</taxon>
        <taxon>Bacillota</taxon>
        <taxon>Bacilli</taxon>
        <taxon>Bacillales</taxon>
        <taxon>Bacillaceae</taxon>
        <taxon>Alkalicoccobacillus</taxon>
    </lineage>
</organism>
<evidence type="ECO:0000256" key="1">
    <source>
        <dbReference type="SAM" id="Phobius"/>
    </source>
</evidence>
<feature type="transmembrane region" description="Helical" evidence="1">
    <location>
        <begin position="6"/>
        <end position="24"/>
    </location>
</feature>
<keyword evidence="1" id="KW-1133">Transmembrane helix</keyword>
<comment type="caution">
    <text evidence="2">The sequence shown here is derived from an EMBL/GenBank/DDBJ whole genome shotgun (WGS) entry which is preliminary data.</text>
</comment>
<evidence type="ECO:0000313" key="3">
    <source>
        <dbReference type="Proteomes" id="UP000318521"/>
    </source>
</evidence>
<reference evidence="2 3" key="1">
    <citation type="submission" date="2019-07" db="EMBL/GenBank/DDBJ databases">
        <authorList>
            <person name="Park Y.J."/>
            <person name="Jeong S.E."/>
            <person name="Jung H.S."/>
        </authorList>
    </citation>
    <scope>NUCLEOTIDE SEQUENCE [LARGE SCALE GENOMIC DNA]</scope>
    <source>
        <strain evidence="3">P16(2019)</strain>
    </source>
</reference>
<protein>
    <recommendedName>
        <fullName evidence="4">Holin</fullName>
    </recommendedName>
</protein>
<keyword evidence="1" id="KW-0472">Membrane</keyword>
<keyword evidence="3" id="KW-1185">Reference proteome</keyword>
<proteinExistence type="predicted"/>